<dbReference type="GO" id="GO:0070475">
    <property type="term" value="P:rRNA base methylation"/>
    <property type="evidence" value="ECO:0007669"/>
    <property type="project" value="TreeGrafter"/>
</dbReference>
<dbReference type="AlphaFoldDB" id="A0A117M0Q1"/>
<dbReference type="InterPro" id="IPR029026">
    <property type="entry name" value="tRNA_m1G_MTases_N"/>
</dbReference>
<dbReference type="Gene3D" id="3.40.1280.10">
    <property type="match status" value="1"/>
</dbReference>
<protein>
    <recommendedName>
        <fullName evidence="10">Ribosomal RNA small subunit methyltransferase E</fullName>
        <ecNumber evidence="10">2.1.1.193</ecNumber>
    </recommendedName>
</protein>
<evidence type="ECO:0000256" key="3">
    <source>
        <dbReference type="ARBA" id="ARBA00022490"/>
    </source>
</evidence>
<dbReference type="GO" id="GO:0070042">
    <property type="term" value="F:rRNA (uridine-N3-)-methyltransferase activity"/>
    <property type="evidence" value="ECO:0007669"/>
    <property type="project" value="TreeGrafter"/>
</dbReference>
<comment type="similarity">
    <text evidence="2 10">Belongs to the RNA methyltransferase RsmE family.</text>
</comment>
<dbReference type="PIRSF" id="PIRSF015601">
    <property type="entry name" value="MTase_slr0722"/>
    <property type="match status" value="1"/>
</dbReference>
<dbReference type="InterPro" id="IPR006700">
    <property type="entry name" value="RsmE"/>
</dbReference>
<keyword evidence="5 10" id="KW-0489">Methyltransferase</keyword>
<keyword evidence="4 10" id="KW-0698">rRNA processing</keyword>
<evidence type="ECO:0000313" key="14">
    <source>
        <dbReference type="Proteomes" id="UP000054092"/>
    </source>
</evidence>
<evidence type="ECO:0000256" key="9">
    <source>
        <dbReference type="ARBA" id="ARBA00047944"/>
    </source>
</evidence>
<dbReference type="InterPro" id="IPR046886">
    <property type="entry name" value="RsmE_MTase_dom"/>
</dbReference>
<dbReference type="InterPro" id="IPR029028">
    <property type="entry name" value="Alpha/beta_knot_MTases"/>
</dbReference>
<gene>
    <name evidence="13" type="ORF">XD94_1895</name>
</gene>
<evidence type="ECO:0000256" key="5">
    <source>
        <dbReference type="ARBA" id="ARBA00022603"/>
    </source>
</evidence>
<keyword evidence="6 10" id="KW-0808">Transferase</keyword>
<evidence type="ECO:0000259" key="12">
    <source>
        <dbReference type="Pfam" id="PF20260"/>
    </source>
</evidence>
<dbReference type="Pfam" id="PF20260">
    <property type="entry name" value="PUA_4"/>
    <property type="match status" value="1"/>
</dbReference>
<feature type="domain" description="Ribosomal RNA small subunit methyltransferase E PUA-like" evidence="12">
    <location>
        <begin position="16"/>
        <end position="61"/>
    </location>
</feature>
<evidence type="ECO:0000256" key="2">
    <source>
        <dbReference type="ARBA" id="ARBA00005528"/>
    </source>
</evidence>
<dbReference type="InterPro" id="IPR015947">
    <property type="entry name" value="PUA-like_sf"/>
</dbReference>
<evidence type="ECO:0000256" key="4">
    <source>
        <dbReference type="ARBA" id="ARBA00022552"/>
    </source>
</evidence>
<sequence>MPNAYFVLAEGDTVTLDSDETKHLKVMRASPGDELIGIDGRGTIYRFVLKEVGKSSSFGKIIEREYIERDKKRVTIAVASTKWPRLRIIIEKATELGVDRIEVFNSVRSVSRLDESKTAKLLTVAKEAAKQSVNPRVPEVSVLKSFALEGSRNLLLDFGGRAIREMQKDLAEERNLRVIVGPEGGFTQKEIAELTDRCTSISLGSRTLRVETGVIVILSIINYFLGRT</sequence>
<dbReference type="InterPro" id="IPR046887">
    <property type="entry name" value="RsmE_PUA-like"/>
</dbReference>
<feature type="domain" description="Ribosomal RNA small subunit methyltransferase E methyltransferase" evidence="11">
    <location>
        <begin position="71"/>
        <end position="221"/>
    </location>
</feature>
<dbReference type="Gene3D" id="2.40.240.20">
    <property type="entry name" value="Hypothetical PUA domain-like, domain 1"/>
    <property type="match status" value="1"/>
</dbReference>
<dbReference type="NCBIfam" id="TIGR00046">
    <property type="entry name" value="RsmE family RNA methyltransferase"/>
    <property type="match status" value="1"/>
</dbReference>
<comment type="function">
    <text evidence="8 10">Specifically methylates the N3 position of the uracil ring of uridine 1498 (m3U1498) in 16S rRNA. Acts on the fully assembled 30S ribosomal subunit.</text>
</comment>
<comment type="caution">
    <text evidence="13">The sequence shown here is derived from an EMBL/GenBank/DDBJ whole genome shotgun (WGS) entry which is preliminary data.</text>
</comment>
<dbReference type="EMBL" id="LGGP01000438">
    <property type="protein sequence ID" value="KUK77935.1"/>
    <property type="molecule type" value="Genomic_DNA"/>
</dbReference>
<dbReference type="EC" id="2.1.1.193" evidence="10"/>
<name>A0A117M0Q1_9BACT</name>
<accession>A0A117M0Q1</accession>
<evidence type="ECO:0000313" key="13">
    <source>
        <dbReference type="EMBL" id="KUK77935.1"/>
    </source>
</evidence>
<dbReference type="CDD" id="cd18084">
    <property type="entry name" value="RsmE-like"/>
    <property type="match status" value="1"/>
</dbReference>
<dbReference type="Proteomes" id="UP000054092">
    <property type="component" value="Unassembled WGS sequence"/>
</dbReference>
<keyword evidence="3 10" id="KW-0963">Cytoplasm</keyword>
<evidence type="ECO:0000256" key="6">
    <source>
        <dbReference type="ARBA" id="ARBA00022679"/>
    </source>
</evidence>
<keyword evidence="7 10" id="KW-0949">S-adenosyl-L-methionine</keyword>
<comment type="subcellular location">
    <subcellularLocation>
        <location evidence="1 10">Cytoplasm</location>
    </subcellularLocation>
</comment>
<comment type="catalytic activity">
    <reaction evidence="9 10">
        <text>uridine(1498) in 16S rRNA + S-adenosyl-L-methionine = N(3)-methyluridine(1498) in 16S rRNA + S-adenosyl-L-homocysteine + H(+)</text>
        <dbReference type="Rhea" id="RHEA:42920"/>
        <dbReference type="Rhea" id="RHEA-COMP:10283"/>
        <dbReference type="Rhea" id="RHEA-COMP:10284"/>
        <dbReference type="ChEBI" id="CHEBI:15378"/>
        <dbReference type="ChEBI" id="CHEBI:57856"/>
        <dbReference type="ChEBI" id="CHEBI:59789"/>
        <dbReference type="ChEBI" id="CHEBI:65315"/>
        <dbReference type="ChEBI" id="CHEBI:74502"/>
        <dbReference type="EC" id="2.1.1.193"/>
    </reaction>
</comment>
<evidence type="ECO:0000256" key="7">
    <source>
        <dbReference type="ARBA" id="ARBA00022691"/>
    </source>
</evidence>
<dbReference type="SUPFAM" id="SSF88697">
    <property type="entry name" value="PUA domain-like"/>
    <property type="match status" value="1"/>
</dbReference>
<organism evidence="13 14">
    <name type="scientific">Mesotoga prima</name>
    <dbReference type="NCBI Taxonomy" id="1184387"/>
    <lineage>
        <taxon>Bacteria</taxon>
        <taxon>Thermotogati</taxon>
        <taxon>Thermotogota</taxon>
        <taxon>Thermotogae</taxon>
        <taxon>Kosmotogales</taxon>
        <taxon>Kosmotogaceae</taxon>
        <taxon>Mesotoga</taxon>
    </lineage>
</organism>
<evidence type="ECO:0000256" key="8">
    <source>
        <dbReference type="ARBA" id="ARBA00025699"/>
    </source>
</evidence>
<dbReference type="Pfam" id="PF04452">
    <property type="entry name" value="Methyltrans_RNA"/>
    <property type="match status" value="1"/>
</dbReference>
<reference evidence="14" key="1">
    <citation type="journal article" date="2015" name="MBio">
        <title>Genome-Resolved Metagenomic Analysis Reveals Roles for Candidate Phyla and Other Microbial Community Members in Biogeochemical Transformations in Oil Reservoirs.</title>
        <authorList>
            <person name="Hu P."/>
            <person name="Tom L."/>
            <person name="Singh A."/>
            <person name="Thomas B.C."/>
            <person name="Baker B.J."/>
            <person name="Piceno Y.M."/>
            <person name="Andersen G.L."/>
            <person name="Banfield J.F."/>
        </authorList>
    </citation>
    <scope>NUCLEOTIDE SEQUENCE [LARGE SCALE GENOMIC DNA]</scope>
</reference>
<dbReference type="PANTHER" id="PTHR30027:SF3">
    <property type="entry name" value="16S RRNA (URACIL(1498)-N(3))-METHYLTRANSFERASE"/>
    <property type="match status" value="1"/>
</dbReference>
<evidence type="ECO:0000256" key="10">
    <source>
        <dbReference type="PIRNR" id="PIRNR015601"/>
    </source>
</evidence>
<dbReference type="GO" id="GO:0005737">
    <property type="term" value="C:cytoplasm"/>
    <property type="evidence" value="ECO:0007669"/>
    <property type="project" value="UniProtKB-SubCell"/>
</dbReference>
<dbReference type="PANTHER" id="PTHR30027">
    <property type="entry name" value="RIBOSOMAL RNA SMALL SUBUNIT METHYLTRANSFERASE E"/>
    <property type="match status" value="1"/>
</dbReference>
<dbReference type="SUPFAM" id="SSF75217">
    <property type="entry name" value="alpha/beta knot"/>
    <property type="match status" value="1"/>
</dbReference>
<proteinExistence type="inferred from homology"/>
<evidence type="ECO:0000259" key="11">
    <source>
        <dbReference type="Pfam" id="PF04452"/>
    </source>
</evidence>
<dbReference type="PATRIC" id="fig|1184387.3.peg.400"/>
<evidence type="ECO:0000256" key="1">
    <source>
        <dbReference type="ARBA" id="ARBA00004496"/>
    </source>
</evidence>